<dbReference type="InterPro" id="IPR020891">
    <property type="entry name" value="UPF0758_CS"/>
</dbReference>
<dbReference type="EMBL" id="JAMZFW010000006">
    <property type="protein sequence ID" value="MCP1101998.1"/>
    <property type="molecule type" value="Genomic_DNA"/>
</dbReference>
<feature type="domain" description="MPN" evidence="7">
    <location>
        <begin position="23"/>
        <end position="147"/>
    </location>
</feature>
<dbReference type="InterPro" id="IPR001405">
    <property type="entry name" value="UPF0758"/>
</dbReference>
<reference evidence="8 9" key="1">
    <citation type="journal article" date="2022" name="Genome Biol. Evol.">
        <title>Host diet, physiology and behaviors set the stage for Lachnospiraceae cladogenesis.</title>
        <authorList>
            <person name="Vera-Ponce De Leon A."/>
            <person name="Schneider M."/>
            <person name="Jahnes B.C."/>
            <person name="Sadowski V."/>
            <person name="Camuy-Velez L.A."/>
            <person name="Duan J."/>
            <person name="Sabree Z.L."/>
        </authorList>
    </citation>
    <scope>NUCLEOTIDE SEQUENCE [LARGE SCALE GENOMIC DNA]</scope>
    <source>
        <strain evidence="8 9">PAL113</strain>
    </source>
</reference>
<dbReference type="CDD" id="cd08071">
    <property type="entry name" value="MPN_DUF2466"/>
    <property type="match status" value="1"/>
</dbReference>
<keyword evidence="3" id="KW-0479">Metal-binding</keyword>
<dbReference type="RefSeq" id="WP_262065786.1">
    <property type="nucleotide sequence ID" value="NZ_JAMXOD010000006.1"/>
</dbReference>
<dbReference type="PANTHER" id="PTHR30471:SF3">
    <property type="entry name" value="UPF0758 PROTEIN YEES-RELATED"/>
    <property type="match status" value="1"/>
</dbReference>
<evidence type="ECO:0000256" key="1">
    <source>
        <dbReference type="ARBA" id="ARBA00010243"/>
    </source>
</evidence>
<evidence type="ECO:0000256" key="5">
    <source>
        <dbReference type="ARBA" id="ARBA00022833"/>
    </source>
</evidence>
<keyword evidence="2" id="KW-0645">Protease</keyword>
<dbReference type="PROSITE" id="PS50249">
    <property type="entry name" value="MPN"/>
    <property type="match status" value="1"/>
</dbReference>
<comment type="similarity">
    <text evidence="1">Belongs to the UPF0758 family.</text>
</comment>
<dbReference type="PANTHER" id="PTHR30471">
    <property type="entry name" value="DNA REPAIR PROTEIN RADC"/>
    <property type="match status" value="1"/>
</dbReference>
<evidence type="ECO:0000313" key="9">
    <source>
        <dbReference type="Proteomes" id="UP001523566"/>
    </source>
</evidence>
<keyword evidence="6" id="KW-0482">Metalloprotease</keyword>
<keyword evidence="4" id="KW-0378">Hydrolase</keyword>
<dbReference type="PROSITE" id="PS01302">
    <property type="entry name" value="UPF0758"/>
    <property type="match status" value="1"/>
</dbReference>
<protein>
    <submittedName>
        <fullName evidence="8">JAB domain-containing protein</fullName>
    </submittedName>
</protein>
<organism evidence="8 9">
    <name type="scientific">Aequitasia blattaphilus</name>
    <dbReference type="NCBI Taxonomy" id="2949332"/>
    <lineage>
        <taxon>Bacteria</taxon>
        <taxon>Bacillati</taxon>
        <taxon>Bacillota</taxon>
        <taxon>Clostridia</taxon>
        <taxon>Lachnospirales</taxon>
        <taxon>Lachnospiraceae</taxon>
        <taxon>Aequitasia</taxon>
    </lineage>
</organism>
<keyword evidence="5" id="KW-0862">Zinc</keyword>
<dbReference type="Gene3D" id="3.40.140.10">
    <property type="entry name" value="Cytidine Deaminase, domain 2"/>
    <property type="match status" value="1"/>
</dbReference>
<dbReference type="Proteomes" id="UP001523566">
    <property type="component" value="Unassembled WGS sequence"/>
</dbReference>
<dbReference type="InterPro" id="IPR037518">
    <property type="entry name" value="MPN"/>
</dbReference>
<gene>
    <name evidence="8" type="ORF">NK125_06150</name>
</gene>
<evidence type="ECO:0000256" key="3">
    <source>
        <dbReference type="ARBA" id="ARBA00022723"/>
    </source>
</evidence>
<evidence type="ECO:0000256" key="2">
    <source>
        <dbReference type="ARBA" id="ARBA00022670"/>
    </source>
</evidence>
<proteinExistence type="inferred from homology"/>
<evidence type="ECO:0000313" key="8">
    <source>
        <dbReference type="EMBL" id="MCP1101998.1"/>
    </source>
</evidence>
<dbReference type="Pfam" id="PF04002">
    <property type="entry name" value="RadC"/>
    <property type="match status" value="1"/>
</dbReference>
<sequence length="173" mass="19141">MNKDFDMVHVRLVHDARMLGEEPIITPEAAIEFVKKELVQYDREVLVLVNLSTKAVPINMQIASMGDISSSIVTGREIFKSSILSNAASIILFHNHPSGDPSASQADISVTKKIALAGELLGIEVVDHIIVGGKSGKYFSMMEEHLLGKQVMSQWRKGMLQEKGRTTKSMRHL</sequence>
<evidence type="ECO:0000256" key="6">
    <source>
        <dbReference type="ARBA" id="ARBA00023049"/>
    </source>
</evidence>
<dbReference type="InterPro" id="IPR025657">
    <property type="entry name" value="RadC_JAB"/>
</dbReference>
<comment type="caution">
    <text evidence="8">The sequence shown here is derived from an EMBL/GenBank/DDBJ whole genome shotgun (WGS) entry which is preliminary data.</text>
</comment>
<accession>A0ABT1E841</accession>
<evidence type="ECO:0000256" key="4">
    <source>
        <dbReference type="ARBA" id="ARBA00022801"/>
    </source>
</evidence>
<name>A0ABT1E841_9FIRM</name>
<keyword evidence="9" id="KW-1185">Reference proteome</keyword>
<evidence type="ECO:0000259" key="7">
    <source>
        <dbReference type="PROSITE" id="PS50249"/>
    </source>
</evidence>